<dbReference type="InterPro" id="IPR036390">
    <property type="entry name" value="WH_DNA-bd_sf"/>
</dbReference>
<evidence type="ECO:0000259" key="4">
    <source>
        <dbReference type="PROSITE" id="PS51077"/>
    </source>
</evidence>
<keyword evidence="1" id="KW-0805">Transcription regulation</keyword>
<dbReference type="PROSITE" id="PS51077">
    <property type="entry name" value="HTH_ICLR"/>
    <property type="match status" value="1"/>
</dbReference>
<proteinExistence type="predicted"/>
<dbReference type="InterPro" id="IPR050707">
    <property type="entry name" value="HTH_MetabolicPath_Reg"/>
</dbReference>
<dbReference type="SUPFAM" id="SSF55781">
    <property type="entry name" value="GAF domain-like"/>
    <property type="match status" value="1"/>
</dbReference>
<sequence>MTAPDQQPADGGSVQVLRKSAAILDCFSATNPRLRAAEIAAATGMPTSTVARILRTLVTENLLQRQGAVYSIGLRVTSWSAAANAGSDLIATAGPLIALLRDRCGESCGIYVRQGASRVSVLQQESTKSIIYRGYVGQVMPLHAGAAGKVFMAYEPEALQAALDEGLTGFTEHTVIDPHVLDKQLEVVRENGWAFSEEEREPGLNSLAAPVYGPGNAVIASVAVGGPSFRVTRSASEAMAELVTECAAAISRGLLGSGE</sequence>
<dbReference type="InterPro" id="IPR005471">
    <property type="entry name" value="Tscrpt_reg_IclR_N"/>
</dbReference>
<dbReference type="Gene3D" id="3.30.450.40">
    <property type="match status" value="1"/>
</dbReference>
<feature type="domain" description="IclR-ED" evidence="5">
    <location>
        <begin position="75"/>
        <end position="256"/>
    </location>
</feature>
<keyword evidence="3" id="KW-0804">Transcription</keyword>
<comment type="caution">
    <text evidence="6">The sequence shown here is derived from an EMBL/GenBank/DDBJ whole genome shotgun (WGS) entry which is preliminary data.</text>
</comment>
<keyword evidence="2" id="KW-0238">DNA-binding</keyword>
<dbReference type="Pfam" id="PF09339">
    <property type="entry name" value="HTH_IclR"/>
    <property type="match status" value="1"/>
</dbReference>
<dbReference type="InterPro" id="IPR029016">
    <property type="entry name" value="GAF-like_dom_sf"/>
</dbReference>
<keyword evidence="7" id="KW-1185">Reference proteome</keyword>
<dbReference type="EMBL" id="JAAXLS010000003">
    <property type="protein sequence ID" value="NKQ52855.1"/>
    <property type="molecule type" value="Genomic_DNA"/>
</dbReference>
<dbReference type="PANTHER" id="PTHR30136:SF39">
    <property type="entry name" value="TRANSCRIPTIONAL REGULATORY PROTEIN"/>
    <property type="match status" value="1"/>
</dbReference>
<evidence type="ECO:0000313" key="7">
    <source>
        <dbReference type="Proteomes" id="UP000715441"/>
    </source>
</evidence>
<evidence type="ECO:0000256" key="1">
    <source>
        <dbReference type="ARBA" id="ARBA00023015"/>
    </source>
</evidence>
<dbReference type="InterPro" id="IPR036388">
    <property type="entry name" value="WH-like_DNA-bd_sf"/>
</dbReference>
<organism evidence="6 7">
    <name type="scientific">Amycolatopsis acididurans</name>
    <dbReference type="NCBI Taxonomy" id="2724524"/>
    <lineage>
        <taxon>Bacteria</taxon>
        <taxon>Bacillati</taxon>
        <taxon>Actinomycetota</taxon>
        <taxon>Actinomycetes</taxon>
        <taxon>Pseudonocardiales</taxon>
        <taxon>Pseudonocardiaceae</taxon>
        <taxon>Amycolatopsis</taxon>
    </lineage>
</organism>
<dbReference type="PANTHER" id="PTHR30136">
    <property type="entry name" value="HELIX-TURN-HELIX TRANSCRIPTIONAL REGULATOR, ICLR FAMILY"/>
    <property type="match status" value="1"/>
</dbReference>
<evidence type="ECO:0000256" key="2">
    <source>
        <dbReference type="ARBA" id="ARBA00023125"/>
    </source>
</evidence>
<dbReference type="Gene3D" id="1.10.10.10">
    <property type="entry name" value="Winged helix-like DNA-binding domain superfamily/Winged helix DNA-binding domain"/>
    <property type="match status" value="1"/>
</dbReference>
<dbReference type="Proteomes" id="UP000715441">
    <property type="component" value="Unassembled WGS sequence"/>
</dbReference>
<dbReference type="Pfam" id="PF01614">
    <property type="entry name" value="IclR_C"/>
    <property type="match status" value="1"/>
</dbReference>
<protein>
    <submittedName>
        <fullName evidence="6">IclR family transcriptional regulator</fullName>
    </submittedName>
</protein>
<dbReference type="SUPFAM" id="SSF46785">
    <property type="entry name" value="Winged helix' DNA-binding domain"/>
    <property type="match status" value="1"/>
</dbReference>
<feature type="domain" description="HTH iclR-type" evidence="4">
    <location>
        <begin position="14"/>
        <end position="74"/>
    </location>
</feature>
<dbReference type="SMART" id="SM00346">
    <property type="entry name" value="HTH_ICLR"/>
    <property type="match status" value="1"/>
</dbReference>
<evidence type="ECO:0000259" key="5">
    <source>
        <dbReference type="PROSITE" id="PS51078"/>
    </source>
</evidence>
<accession>A0ABX1J3C3</accession>
<gene>
    <name evidence="6" type="ORF">HFP15_08165</name>
</gene>
<reference evidence="6 7" key="1">
    <citation type="submission" date="2020-04" db="EMBL/GenBank/DDBJ databases">
        <title>Novel species.</title>
        <authorList>
            <person name="Teo W.F.A."/>
            <person name="Lipun K."/>
            <person name="Srisuk N."/>
            <person name="Duangmal K."/>
        </authorList>
    </citation>
    <scope>NUCLEOTIDE SEQUENCE [LARGE SCALE GENOMIC DNA]</scope>
    <source>
        <strain evidence="6 7">K13G38</strain>
    </source>
</reference>
<evidence type="ECO:0000313" key="6">
    <source>
        <dbReference type="EMBL" id="NKQ52855.1"/>
    </source>
</evidence>
<dbReference type="InterPro" id="IPR014757">
    <property type="entry name" value="Tscrpt_reg_IclR_C"/>
</dbReference>
<dbReference type="PROSITE" id="PS51078">
    <property type="entry name" value="ICLR_ED"/>
    <property type="match status" value="1"/>
</dbReference>
<dbReference type="RefSeq" id="WP_168513107.1">
    <property type="nucleotide sequence ID" value="NZ_JAAXLS010000003.1"/>
</dbReference>
<name>A0ABX1J3C3_9PSEU</name>
<evidence type="ECO:0000256" key="3">
    <source>
        <dbReference type="ARBA" id="ARBA00023163"/>
    </source>
</evidence>